<reference evidence="1 2" key="1">
    <citation type="submission" date="2020-05" db="EMBL/GenBank/DDBJ databases">
        <title>Horizontal transmission and recombination maintain forever young bacterial symbiont genomes.</title>
        <authorList>
            <person name="Russell S.L."/>
            <person name="Pepper-Tunick E."/>
            <person name="Svedberg J."/>
            <person name="Byrne A."/>
            <person name="Ruelas Castillo J."/>
            <person name="Vollmers C."/>
            <person name="Beinart R.A."/>
            <person name="Corbett-Detig R."/>
        </authorList>
    </citation>
    <scope>NUCLEOTIDE SEQUENCE [LARGE SCALE GENOMIC DNA]</scope>
    <source>
        <strain evidence="1">455</strain>
    </source>
</reference>
<protein>
    <submittedName>
        <fullName evidence="1">Uncharacterized protein</fullName>
    </submittedName>
</protein>
<comment type="caution">
    <text evidence="1">The sequence shown here is derived from an EMBL/GenBank/DDBJ whole genome shotgun (WGS) entry which is preliminary data.</text>
</comment>
<evidence type="ECO:0000313" key="2">
    <source>
        <dbReference type="Proteomes" id="UP000568751"/>
    </source>
</evidence>
<dbReference type="Proteomes" id="UP000568751">
    <property type="component" value="Unassembled WGS sequence"/>
</dbReference>
<proteinExistence type="predicted"/>
<gene>
    <name evidence="1" type="ORF">H0A76_05545</name>
</gene>
<name>A0A853F158_9GAMM</name>
<dbReference type="AlphaFoldDB" id="A0A853F158"/>
<sequence>MASGVITDTSVMTLQVLIIPRGKNLGIALIFISAPIDADTITGSEMRYYKWRSGNDTINGGQATIL</sequence>
<accession>A0A853F158</accession>
<dbReference type="EMBL" id="JACCHT010000001">
    <property type="protein sequence ID" value="NYT27392.1"/>
    <property type="molecule type" value="Genomic_DNA"/>
</dbReference>
<evidence type="ECO:0000313" key="1">
    <source>
        <dbReference type="EMBL" id="NYT27392.1"/>
    </source>
</evidence>
<organism evidence="1 2">
    <name type="scientific">Candidatus Thiodubiliella endoseptemdiera</name>
    <dbReference type="NCBI Taxonomy" id="2738886"/>
    <lineage>
        <taxon>Bacteria</taxon>
        <taxon>Pseudomonadati</taxon>
        <taxon>Pseudomonadota</taxon>
        <taxon>Gammaproteobacteria</taxon>
        <taxon>Candidatus Pseudothioglobaceae</taxon>
        <taxon>Candidatus Thiodubiliella</taxon>
    </lineage>
</organism>